<dbReference type="RefSeq" id="WP_346750400.1">
    <property type="nucleotide sequence ID" value="NZ_JAUJEA010000001.1"/>
</dbReference>
<dbReference type="Proteomes" id="UP001172082">
    <property type="component" value="Unassembled WGS sequence"/>
</dbReference>
<comment type="caution">
    <text evidence="3">The sequence shown here is derived from an EMBL/GenBank/DDBJ whole genome shotgun (WGS) entry which is preliminary data.</text>
</comment>
<evidence type="ECO:0000256" key="1">
    <source>
        <dbReference type="SAM" id="Coils"/>
    </source>
</evidence>
<keyword evidence="1" id="KW-0175">Coiled coil</keyword>
<accession>A0ABT8KI38</accession>
<sequence length="1192" mass="132678">MKLKSFSLSRLREFLFSRKKNGPATNLKRRDVIKALGVSLVIVDPLTQTIVKAAHKIDVDTFGDLLADDLIAVDLLRPDDLLKLRIVFHNCKFQKKEQTTFVVKKKPKKAGFMVVNLPSQHTLEEAYSENASNIKLPAKFIRAGSSRLVYELPMEFEGIPLTMEKLLDWSGYTLKVNYRARAIEPLIMKLVTPFTKKSKTILKGSKILQNYIPNESKELANRRLNLSPNPKYKLQQTTLYDQDRIRRITPSDNLQQADPKVTRAVNRKALLKVATAGKLETSIEAPARLFISPNQLNDFVHTKGIKPKLVAYSYPKGDINKLGKSNNLDAQEGNVVELWHTRMGVKLKNGQVSEQGFDGYRTIRALWSTDHNQKNIDHPFKASLDSRDRYFLVHETSDFNIKGYTPRPVQAKKLMLTALGAWIDFYGNFDYPDRVGKGLDLLQWEHRSTLGRDHYVKVVEAGFLYPFGHKASLVKITERKFDKSKTAVNRKRMFVVVMEPEKLYAARDNQNNFVPFPFQSVKINTSRTPNLDDPQNLKNLGANYNFWLMVGGQPFLFNIENTDKEGQTTQMQIPMIFVSETAAFDTSKMQQINGLYNFEAQKTSASASGQVIAYAESLVPGDTNLITENMRFGAIKFNSGKQNRVKFHPTMASAQVQVKVIEELTGDKSPVAVRLYDDENDAGVFIEVIANKMLDFNGGTDKAGGIMNPNTSIRALSKLQGAVGGEIDKMANLDFDPEAFFNENASLGGAAKLFGVIPIFELLFGNINITNESADLTNTLNGFKGELEDIQAQIQAKKEALEDAADAAKAELQQAINQLTGELNDIRNQLQDTLDNHVPKIPGLKMYKTDQAVVVEYKWLPELEKEKDLFNILKFKVNGDPKNAMQIGSKLVRPFDPDQGTQMSVESRLDDFSVEIANIIGVNFEFIRFGSGSGKKADVKVKLDQQEAIIFLGPLAFVNNLQNIIPGDGFAEGPYINLQPTGIKAGYELGIPSVEVGMLSIANITLGAYVRLPFTGAPLTIGFNFCRRENPFLLTISCFGGGGFFALESSIKGLVMVEAAFEFGAALSFDIGVASGGVSVMGGFYFKMEVVEEDHTVTQLTGYIRLNGSLSILGLITLAIEFYLALTYLIESGKAGKLYGEATVKVKVEILFFSKSVSMTVRRTLKGADADPTFAQMIEESDWLAYCEAFAS</sequence>
<evidence type="ECO:0000313" key="4">
    <source>
        <dbReference type="Proteomes" id="UP001172082"/>
    </source>
</evidence>
<evidence type="ECO:0000256" key="2">
    <source>
        <dbReference type="SAM" id="Phobius"/>
    </source>
</evidence>
<evidence type="ECO:0000313" key="3">
    <source>
        <dbReference type="EMBL" id="MDN5200375.1"/>
    </source>
</evidence>
<feature type="transmembrane region" description="Helical" evidence="2">
    <location>
        <begin position="1106"/>
        <end position="1130"/>
    </location>
</feature>
<dbReference type="EMBL" id="JAUJEA010000001">
    <property type="protein sequence ID" value="MDN5200375.1"/>
    <property type="molecule type" value="Genomic_DNA"/>
</dbReference>
<reference evidence="3" key="1">
    <citation type="submission" date="2023-06" db="EMBL/GenBank/DDBJ databases">
        <title>Genomic of Parafulvivirga corallium.</title>
        <authorList>
            <person name="Wang G."/>
        </authorList>
    </citation>
    <scope>NUCLEOTIDE SEQUENCE</scope>
    <source>
        <strain evidence="3">BMA10</strain>
    </source>
</reference>
<keyword evidence="2" id="KW-0472">Membrane</keyword>
<feature type="transmembrane region" description="Helical" evidence="2">
    <location>
        <begin position="1063"/>
        <end position="1086"/>
    </location>
</feature>
<protein>
    <submittedName>
        <fullName evidence="3">Uncharacterized protein</fullName>
    </submittedName>
</protein>
<feature type="coiled-coil region" evidence="1">
    <location>
        <begin position="780"/>
        <end position="836"/>
    </location>
</feature>
<keyword evidence="4" id="KW-1185">Reference proteome</keyword>
<gene>
    <name evidence="3" type="ORF">QQ008_03360</name>
</gene>
<keyword evidence="2" id="KW-1133">Transmembrane helix</keyword>
<organism evidence="3 4">
    <name type="scientific">Splendidivirga corallicola</name>
    <dbReference type="NCBI Taxonomy" id="3051826"/>
    <lineage>
        <taxon>Bacteria</taxon>
        <taxon>Pseudomonadati</taxon>
        <taxon>Bacteroidota</taxon>
        <taxon>Cytophagia</taxon>
        <taxon>Cytophagales</taxon>
        <taxon>Splendidivirgaceae</taxon>
        <taxon>Splendidivirga</taxon>
    </lineage>
</organism>
<proteinExistence type="predicted"/>
<keyword evidence="2" id="KW-0812">Transmembrane</keyword>
<name>A0ABT8KI38_9BACT</name>